<proteinExistence type="inferred from homology"/>
<feature type="domain" description="Beta-lactamase class A catalytic" evidence="8">
    <location>
        <begin position="45"/>
        <end position="262"/>
    </location>
</feature>
<dbReference type="EC" id="3.5.2.6" evidence="3 6"/>
<dbReference type="Gene3D" id="3.40.710.10">
    <property type="entry name" value="DD-peptidase/beta-lactamase superfamily"/>
    <property type="match status" value="1"/>
</dbReference>
<dbReference type="SUPFAM" id="SSF56601">
    <property type="entry name" value="beta-lactamase/transpeptidase-like"/>
    <property type="match status" value="1"/>
</dbReference>
<evidence type="ECO:0000313" key="9">
    <source>
        <dbReference type="EMBL" id="GAA4356706.1"/>
    </source>
</evidence>
<accession>A0ABP8IDK9</accession>
<dbReference type="PANTHER" id="PTHR35333:SF3">
    <property type="entry name" value="BETA-LACTAMASE-TYPE TRANSPEPTIDASE FOLD CONTAINING PROTEIN"/>
    <property type="match status" value="1"/>
</dbReference>
<keyword evidence="5 6" id="KW-0046">Antibiotic resistance</keyword>
<dbReference type="InterPro" id="IPR045155">
    <property type="entry name" value="Beta-lactam_cat"/>
</dbReference>
<dbReference type="Proteomes" id="UP001500975">
    <property type="component" value="Unassembled WGS sequence"/>
</dbReference>
<evidence type="ECO:0000259" key="8">
    <source>
        <dbReference type="Pfam" id="PF13354"/>
    </source>
</evidence>
<dbReference type="InterPro" id="IPR012338">
    <property type="entry name" value="Beta-lactam/transpept-like"/>
</dbReference>
<comment type="similarity">
    <text evidence="2 6">Belongs to the class-A beta-lactamase family.</text>
</comment>
<comment type="caution">
    <text evidence="9">The sequence shown here is derived from an EMBL/GenBank/DDBJ whole genome shotgun (WGS) entry which is preliminary data.</text>
</comment>
<gene>
    <name evidence="9" type="primary">blaBOR</name>
    <name evidence="9" type="ORF">GCM10023165_49990</name>
</gene>
<dbReference type="NCBIfam" id="NF033103">
    <property type="entry name" value="bla_class_A"/>
    <property type="match status" value="1"/>
</dbReference>
<dbReference type="InterPro" id="IPR023650">
    <property type="entry name" value="Beta-lactam_class-A_AS"/>
</dbReference>
<keyword evidence="7" id="KW-0732">Signal</keyword>
<evidence type="ECO:0000256" key="4">
    <source>
        <dbReference type="ARBA" id="ARBA00022801"/>
    </source>
</evidence>
<evidence type="ECO:0000256" key="7">
    <source>
        <dbReference type="SAM" id="SignalP"/>
    </source>
</evidence>
<dbReference type="PRINTS" id="PR00118">
    <property type="entry name" value="BLACTAMASEA"/>
</dbReference>
<protein>
    <recommendedName>
        <fullName evidence="3 6">Beta-lactamase</fullName>
        <ecNumber evidence="3 6">3.5.2.6</ecNumber>
    </recommendedName>
</protein>
<name>A0ABP8IDK9_9BURK</name>
<evidence type="ECO:0000256" key="5">
    <source>
        <dbReference type="ARBA" id="ARBA00023251"/>
    </source>
</evidence>
<dbReference type="EMBL" id="BAABGJ010000080">
    <property type="protein sequence ID" value="GAA4356706.1"/>
    <property type="molecule type" value="Genomic_DNA"/>
</dbReference>
<dbReference type="RefSeq" id="WP_345541374.1">
    <property type="nucleotide sequence ID" value="NZ_BAABGJ010000080.1"/>
</dbReference>
<evidence type="ECO:0000256" key="2">
    <source>
        <dbReference type="ARBA" id="ARBA00009009"/>
    </source>
</evidence>
<dbReference type="PANTHER" id="PTHR35333">
    <property type="entry name" value="BETA-LACTAMASE"/>
    <property type="match status" value="1"/>
</dbReference>
<reference evidence="10" key="1">
    <citation type="journal article" date="2019" name="Int. J. Syst. Evol. Microbiol.">
        <title>The Global Catalogue of Microorganisms (GCM) 10K type strain sequencing project: providing services to taxonomists for standard genome sequencing and annotation.</title>
        <authorList>
            <consortium name="The Broad Institute Genomics Platform"/>
            <consortium name="The Broad Institute Genome Sequencing Center for Infectious Disease"/>
            <person name="Wu L."/>
            <person name="Ma J."/>
        </authorList>
    </citation>
    <scope>NUCLEOTIDE SEQUENCE [LARGE SCALE GENOMIC DNA]</scope>
    <source>
        <strain evidence="10">JCM 17804</strain>
    </source>
</reference>
<comment type="catalytic activity">
    <reaction evidence="1 6">
        <text>a beta-lactam + H2O = a substituted beta-amino acid</text>
        <dbReference type="Rhea" id="RHEA:20401"/>
        <dbReference type="ChEBI" id="CHEBI:15377"/>
        <dbReference type="ChEBI" id="CHEBI:35627"/>
        <dbReference type="ChEBI" id="CHEBI:140347"/>
        <dbReference type="EC" id="3.5.2.6"/>
    </reaction>
</comment>
<dbReference type="Pfam" id="PF13354">
    <property type="entry name" value="Beta-lactamase2"/>
    <property type="match status" value="1"/>
</dbReference>
<feature type="chain" id="PRO_5046650970" description="Beta-lactamase" evidence="7">
    <location>
        <begin position="24"/>
        <end position="300"/>
    </location>
</feature>
<keyword evidence="10" id="KW-1185">Reference proteome</keyword>
<evidence type="ECO:0000256" key="3">
    <source>
        <dbReference type="ARBA" id="ARBA00012865"/>
    </source>
</evidence>
<dbReference type="PROSITE" id="PS00146">
    <property type="entry name" value="BETA_LACTAMASE_A"/>
    <property type="match status" value="1"/>
</dbReference>
<keyword evidence="4 6" id="KW-0378">Hydrolase</keyword>
<organism evidence="9 10">
    <name type="scientific">Variovorax defluvii</name>
    <dbReference type="NCBI Taxonomy" id="913761"/>
    <lineage>
        <taxon>Bacteria</taxon>
        <taxon>Pseudomonadati</taxon>
        <taxon>Pseudomonadota</taxon>
        <taxon>Betaproteobacteria</taxon>
        <taxon>Burkholderiales</taxon>
        <taxon>Comamonadaceae</taxon>
        <taxon>Variovorax</taxon>
    </lineage>
</organism>
<evidence type="ECO:0000256" key="6">
    <source>
        <dbReference type="RuleBase" id="RU361140"/>
    </source>
</evidence>
<feature type="signal peptide" evidence="7">
    <location>
        <begin position="1"/>
        <end position="23"/>
    </location>
</feature>
<evidence type="ECO:0000256" key="1">
    <source>
        <dbReference type="ARBA" id="ARBA00001526"/>
    </source>
</evidence>
<sequence length="300" mass="31231">MHRRQFNSGLLLSLAALSSHARATGAGSLAARLAQIEKDSGGRLGVTVLDSGSGRQAGHRQDERFPLCSTFKCLAAALVLARVGRGQERLERRVRYTRDELVTYSPVTEKHAGQDGMTMAGLCEAAVTQSDNTAGNLMLASFGGPAGLTAFMRSIGDAHTRLDRIETALNEARPGDPRDTTTPAAMAISMQKILLGDALSPASRAQLLQWLDDNKTGDQRIRAGVPANWKVGDKTGSGDNGTANDVAILRPPGRAPVLLSVYLTGTGTGTGTGAGATLAQRNATIAAVGAAAATWVNADT</sequence>
<evidence type="ECO:0000313" key="10">
    <source>
        <dbReference type="Proteomes" id="UP001500975"/>
    </source>
</evidence>
<dbReference type="InterPro" id="IPR000871">
    <property type="entry name" value="Beta-lactam_class-A"/>
</dbReference>